<dbReference type="InterPro" id="IPR048988">
    <property type="entry name" value="STAT_linker"/>
</dbReference>
<feature type="domain" description="SH2" evidence="14">
    <location>
        <begin position="227"/>
        <end position="324"/>
    </location>
</feature>
<dbReference type="SUPFAM" id="SSF49417">
    <property type="entry name" value="p53-like transcription factors"/>
    <property type="match status" value="1"/>
</dbReference>
<keyword evidence="5" id="KW-0597">Phosphoprotein</keyword>
<dbReference type="InterPro" id="IPR036860">
    <property type="entry name" value="SH2_dom_sf"/>
</dbReference>
<dbReference type="InterPro" id="IPR000980">
    <property type="entry name" value="SH2"/>
</dbReference>
<evidence type="ECO:0000256" key="2">
    <source>
        <dbReference type="ARBA" id="ARBA00004496"/>
    </source>
</evidence>
<comment type="subcellular location">
    <subcellularLocation>
        <location evidence="2">Cytoplasm</location>
    </subcellularLocation>
    <subcellularLocation>
        <location evidence="1">Nucleus</location>
    </subcellularLocation>
</comment>
<evidence type="ECO:0000313" key="16">
    <source>
        <dbReference type="Proteomes" id="UP000694420"/>
    </source>
</evidence>
<dbReference type="Gene3D" id="1.10.238.10">
    <property type="entry name" value="EF-hand"/>
    <property type="match status" value="1"/>
</dbReference>
<evidence type="ECO:0000256" key="1">
    <source>
        <dbReference type="ARBA" id="ARBA00004123"/>
    </source>
</evidence>
<protein>
    <recommendedName>
        <fullName evidence="14">SH2 domain-containing protein</fullName>
    </recommendedName>
</protein>
<keyword evidence="11" id="KW-0539">Nucleus</keyword>
<evidence type="ECO:0000259" key="14">
    <source>
        <dbReference type="PROSITE" id="PS50001"/>
    </source>
</evidence>
<dbReference type="FunFam" id="3.30.505.10:FF:000003">
    <property type="entry name" value="Signal transducer and activator of transcription"/>
    <property type="match status" value="1"/>
</dbReference>
<evidence type="ECO:0000256" key="13">
    <source>
        <dbReference type="SAM" id="MobiDB-lite"/>
    </source>
</evidence>
<dbReference type="InterPro" id="IPR008967">
    <property type="entry name" value="p53-like_TF_DNA-bd_sf"/>
</dbReference>
<dbReference type="InterPro" id="IPR012345">
    <property type="entry name" value="STAT_TF_DNA-bd_N"/>
</dbReference>
<dbReference type="GO" id="GO:0003677">
    <property type="term" value="F:DNA binding"/>
    <property type="evidence" value="ECO:0007669"/>
    <property type="project" value="UniProtKB-KW"/>
</dbReference>
<dbReference type="GO" id="GO:0007165">
    <property type="term" value="P:signal transduction"/>
    <property type="evidence" value="ECO:0007669"/>
    <property type="project" value="InterPro"/>
</dbReference>
<organism evidence="15 16">
    <name type="scientific">Nothoprocta perdicaria</name>
    <name type="common">Chilean tinamou</name>
    <name type="synonym">Crypturus perdicarius</name>
    <dbReference type="NCBI Taxonomy" id="30464"/>
    <lineage>
        <taxon>Eukaryota</taxon>
        <taxon>Metazoa</taxon>
        <taxon>Chordata</taxon>
        <taxon>Craniata</taxon>
        <taxon>Vertebrata</taxon>
        <taxon>Euteleostomi</taxon>
        <taxon>Archelosauria</taxon>
        <taxon>Archosauria</taxon>
        <taxon>Dinosauria</taxon>
        <taxon>Saurischia</taxon>
        <taxon>Theropoda</taxon>
        <taxon>Coelurosauria</taxon>
        <taxon>Aves</taxon>
        <taxon>Palaeognathae</taxon>
        <taxon>Tinamiformes</taxon>
        <taxon>Tinamidae</taxon>
        <taxon>Nothoprocta</taxon>
    </lineage>
</organism>
<dbReference type="PANTHER" id="PTHR11801">
    <property type="entry name" value="SIGNAL TRANSDUCER AND ACTIVATOR OF TRANSCRIPTION"/>
    <property type="match status" value="1"/>
</dbReference>
<feature type="region of interest" description="Disordered" evidence="13">
    <location>
        <begin position="39"/>
        <end position="79"/>
    </location>
</feature>
<proteinExistence type="inferred from homology"/>
<sequence length="393" mass="43664">MPACSKRPLVLRTASKFSVRARLLVRLHERSHPMEVKIHIDRSGPPPAPPPPWLPLPPADPSSSLAGTPPRSEGRPSLQGPLAVTEELHIITFTLRPPDVPPVLPQTSTLPVVIISNNNQLSSAWASVLWFNMLSADPKNQLFFAAPPPAPWPRLAEVLSWQFESAAERGLAREHLHMLARKLFGEPSPESTLAWHKFSKDGASGFSFWAWLDGILGLLQEHLKQLWKEGLILGFVSRKQEEKLLRGKRTGTFLIRFSESVLGGVTFSWVEHPESGGWPPTFQAVEPYTATELAALALPDIIHDYQLLVEENIPENPLRFLYPDRDRDEAFGPHYSQRQAGAARPGWHCAPGQHRAVGLAPSRAPAALCRLPPGSLTGKKEYLNQRLIRVSSR</sequence>
<dbReference type="FunFam" id="1.10.238.10:FF:000012">
    <property type="entry name" value="Signal transducer and activator of transcription"/>
    <property type="match status" value="1"/>
</dbReference>
<dbReference type="AlphaFoldDB" id="A0A8C6ZG49"/>
<reference evidence="15" key="2">
    <citation type="submission" date="2025-09" db="UniProtKB">
        <authorList>
            <consortium name="Ensembl"/>
        </authorList>
    </citation>
    <scope>IDENTIFICATION</scope>
</reference>
<dbReference type="GO" id="GO:0003700">
    <property type="term" value="F:DNA-binding transcription factor activity"/>
    <property type="evidence" value="ECO:0007669"/>
    <property type="project" value="InterPro"/>
</dbReference>
<keyword evidence="16" id="KW-1185">Reference proteome</keyword>
<comment type="similarity">
    <text evidence="3">Belongs to the transcription factor STAT family.</text>
</comment>
<evidence type="ECO:0000256" key="6">
    <source>
        <dbReference type="ARBA" id="ARBA00022999"/>
    </source>
</evidence>
<dbReference type="Gene3D" id="2.60.40.630">
    <property type="entry name" value="STAT transcription factor, DNA-binding domain"/>
    <property type="match status" value="1"/>
</dbReference>
<reference evidence="15" key="1">
    <citation type="submission" date="2025-08" db="UniProtKB">
        <authorList>
            <consortium name="Ensembl"/>
        </authorList>
    </citation>
    <scope>IDENTIFICATION</scope>
</reference>
<dbReference type="Pfam" id="PF00017">
    <property type="entry name" value="SH2"/>
    <property type="match status" value="1"/>
</dbReference>
<keyword evidence="9" id="KW-0010">Activator</keyword>
<evidence type="ECO:0000313" key="15">
    <source>
        <dbReference type="Ensembl" id="ENSNPEP00000012551.1"/>
    </source>
</evidence>
<accession>A0A8C6ZG49</accession>
<dbReference type="Proteomes" id="UP000694420">
    <property type="component" value="Unplaced"/>
</dbReference>
<keyword evidence="6 12" id="KW-0727">SH2 domain</keyword>
<feature type="compositionally biased region" description="Pro residues" evidence="13">
    <location>
        <begin position="44"/>
        <end position="60"/>
    </location>
</feature>
<dbReference type="Pfam" id="PF21354">
    <property type="entry name" value="STAT_linker"/>
    <property type="match status" value="1"/>
</dbReference>
<dbReference type="Gene3D" id="3.30.505.10">
    <property type="entry name" value="SH2 domain"/>
    <property type="match status" value="1"/>
</dbReference>
<evidence type="ECO:0000256" key="9">
    <source>
        <dbReference type="ARBA" id="ARBA00023159"/>
    </source>
</evidence>
<evidence type="ECO:0000256" key="3">
    <source>
        <dbReference type="ARBA" id="ARBA00005586"/>
    </source>
</evidence>
<dbReference type="SUPFAM" id="SSF55550">
    <property type="entry name" value="SH2 domain"/>
    <property type="match status" value="1"/>
</dbReference>
<dbReference type="InterPro" id="IPR001217">
    <property type="entry name" value="STAT"/>
</dbReference>
<evidence type="ECO:0000256" key="10">
    <source>
        <dbReference type="ARBA" id="ARBA00023163"/>
    </source>
</evidence>
<evidence type="ECO:0000256" key="8">
    <source>
        <dbReference type="ARBA" id="ARBA00023125"/>
    </source>
</evidence>
<dbReference type="GO" id="GO:0005737">
    <property type="term" value="C:cytoplasm"/>
    <property type="evidence" value="ECO:0007669"/>
    <property type="project" value="UniProtKB-SubCell"/>
</dbReference>
<keyword evidence="8" id="KW-0238">DNA-binding</keyword>
<evidence type="ECO:0000256" key="7">
    <source>
        <dbReference type="ARBA" id="ARBA00023015"/>
    </source>
</evidence>
<evidence type="ECO:0000256" key="5">
    <source>
        <dbReference type="ARBA" id="ARBA00022553"/>
    </source>
</evidence>
<keyword evidence="4" id="KW-0963">Cytoplasm</keyword>
<evidence type="ECO:0000256" key="12">
    <source>
        <dbReference type="PROSITE-ProRule" id="PRU00191"/>
    </source>
</evidence>
<evidence type="ECO:0000256" key="4">
    <source>
        <dbReference type="ARBA" id="ARBA00022490"/>
    </source>
</evidence>
<dbReference type="PROSITE" id="PS50001">
    <property type="entry name" value="SH2"/>
    <property type="match status" value="1"/>
</dbReference>
<keyword evidence="10" id="KW-0804">Transcription</keyword>
<keyword evidence="7" id="KW-0805">Transcription regulation</keyword>
<dbReference type="Ensembl" id="ENSNPET00000012860.1">
    <property type="protein sequence ID" value="ENSNPEP00000012551.1"/>
    <property type="gene ID" value="ENSNPEG00000009367.1"/>
</dbReference>
<name>A0A8C6ZG49_NOTPE</name>
<dbReference type="GO" id="GO:0005634">
    <property type="term" value="C:nucleus"/>
    <property type="evidence" value="ECO:0007669"/>
    <property type="project" value="UniProtKB-SubCell"/>
</dbReference>
<evidence type="ECO:0000256" key="11">
    <source>
        <dbReference type="ARBA" id="ARBA00023242"/>
    </source>
</evidence>